<protein>
    <submittedName>
        <fullName evidence="2">Uncharacterized protein</fullName>
    </submittedName>
</protein>
<dbReference type="RefSeq" id="WP_008928157.1">
    <property type="nucleotide sequence ID" value="NZ_AMRJ01000004.1"/>
</dbReference>
<dbReference type="STRING" id="1177179.A11A3_04860"/>
<dbReference type="eggNOG" id="COG3139">
    <property type="taxonomic scope" value="Bacteria"/>
</dbReference>
<dbReference type="Pfam" id="PF07023">
    <property type="entry name" value="DUF1315"/>
    <property type="match status" value="1"/>
</dbReference>
<proteinExistence type="predicted"/>
<dbReference type="Proteomes" id="UP000010164">
    <property type="component" value="Unassembled WGS sequence"/>
</dbReference>
<feature type="region of interest" description="Disordered" evidence="1">
    <location>
        <begin position="60"/>
        <end position="90"/>
    </location>
</feature>
<keyword evidence="3" id="KW-1185">Reference proteome</keyword>
<accession>L0WGK3</accession>
<name>L0WGK3_9GAMM</name>
<sequence length="90" mass="10376">MNYQSFDDLIASMTPEVYQNMRRAIELGRWPDGRTLSPEQKALCLQAVIAWESRNLPEEQRTGYMEQACKSQEDADREQPVTIKGPDTLQ</sequence>
<dbReference type="OrthoDB" id="5616307at2"/>
<gene>
    <name evidence="2" type="ORF">A11A3_04860</name>
</gene>
<dbReference type="PATRIC" id="fig|1177179.3.peg.973"/>
<evidence type="ECO:0000256" key="1">
    <source>
        <dbReference type="SAM" id="MobiDB-lite"/>
    </source>
</evidence>
<organism evidence="2 3">
    <name type="scientific">Alcanivorax hongdengensis A-11-3</name>
    <dbReference type="NCBI Taxonomy" id="1177179"/>
    <lineage>
        <taxon>Bacteria</taxon>
        <taxon>Pseudomonadati</taxon>
        <taxon>Pseudomonadota</taxon>
        <taxon>Gammaproteobacteria</taxon>
        <taxon>Oceanospirillales</taxon>
        <taxon>Alcanivoracaceae</taxon>
        <taxon>Alcanivorax</taxon>
    </lineage>
</organism>
<dbReference type="InterPro" id="IPR009749">
    <property type="entry name" value="DUF1315"/>
</dbReference>
<evidence type="ECO:0000313" key="3">
    <source>
        <dbReference type="Proteomes" id="UP000010164"/>
    </source>
</evidence>
<dbReference type="EMBL" id="AMRJ01000004">
    <property type="protein sequence ID" value="EKF75282.1"/>
    <property type="molecule type" value="Genomic_DNA"/>
</dbReference>
<reference evidence="2 3" key="1">
    <citation type="journal article" date="2012" name="J. Bacteriol.">
        <title>Genome Sequence of the Alkane-Degrading Bacterium Alcanivorax hongdengensis Type Strain A-11-3.</title>
        <authorList>
            <person name="Lai Q."/>
            <person name="Shao Z."/>
        </authorList>
    </citation>
    <scope>NUCLEOTIDE SEQUENCE [LARGE SCALE GENOMIC DNA]</scope>
    <source>
        <strain evidence="2 3">A-11-3</strain>
    </source>
</reference>
<dbReference type="AlphaFoldDB" id="L0WGK3"/>
<comment type="caution">
    <text evidence="2">The sequence shown here is derived from an EMBL/GenBank/DDBJ whole genome shotgun (WGS) entry which is preliminary data.</text>
</comment>
<evidence type="ECO:0000313" key="2">
    <source>
        <dbReference type="EMBL" id="EKF75282.1"/>
    </source>
</evidence>